<evidence type="ECO:0000256" key="2">
    <source>
        <dbReference type="SAM" id="Phobius"/>
    </source>
</evidence>
<protein>
    <submittedName>
        <fullName evidence="4">Uncharacterized protein</fullName>
    </submittedName>
</protein>
<keyword evidence="3" id="KW-0732">Signal</keyword>
<organism evidence="4 5">
    <name type="scientific">Pseudozyma flocculosa</name>
    <dbReference type="NCBI Taxonomy" id="84751"/>
    <lineage>
        <taxon>Eukaryota</taxon>
        <taxon>Fungi</taxon>
        <taxon>Dikarya</taxon>
        <taxon>Basidiomycota</taxon>
        <taxon>Ustilaginomycotina</taxon>
        <taxon>Ustilaginomycetes</taxon>
        <taxon>Ustilaginales</taxon>
        <taxon>Ustilaginaceae</taxon>
        <taxon>Pseudozyma</taxon>
    </lineage>
</organism>
<feature type="transmembrane region" description="Helical" evidence="2">
    <location>
        <begin position="331"/>
        <end position="352"/>
    </location>
</feature>
<feature type="compositionally biased region" description="Gly residues" evidence="1">
    <location>
        <begin position="167"/>
        <end position="179"/>
    </location>
</feature>
<reference evidence="4 5" key="1">
    <citation type="submission" date="2018-03" db="EMBL/GenBank/DDBJ databases">
        <authorList>
            <person name="Guldener U."/>
        </authorList>
    </citation>
    <scope>NUCLEOTIDE SEQUENCE [LARGE SCALE GENOMIC DNA]</scope>
    <source>
        <strain evidence="4 5">DAOM196992</strain>
    </source>
</reference>
<feature type="region of interest" description="Disordered" evidence="1">
    <location>
        <begin position="282"/>
        <end position="325"/>
    </location>
</feature>
<evidence type="ECO:0000256" key="1">
    <source>
        <dbReference type="SAM" id="MobiDB-lite"/>
    </source>
</evidence>
<feature type="region of interest" description="Disordered" evidence="1">
    <location>
        <begin position="124"/>
        <end position="185"/>
    </location>
</feature>
<keyword evidence="5" id="KW-1185">Reference proteome</keyword>
<dbReference type="AlphaFoldDB" id="A0A5C3FDM8"/>
<dbReference type="EMBL" id="OOIP01000029">
    <property type="protein sequence ID" value="SPO41571.1"/>
    <property type="molecule type" value="Genomic_DNA"/>
</dbReference>
<keyword evidence="2" id="KW-0812">Transmembrane</keyword>
<feature type="compositionally biased region" description="Basic residues" evidence="1">
    <location>
        <begin position="124"/>
        <end position="151"/>
    </location>
</feature>
<sequence>MPGRGQSEKGNGLDLLYLLCCCSCTSAVPVVWEGRERRYYNSDEVTTSLLAAIHATLSEGKVDDHCISTQRPRRRPNGMDPPQHVALAARSHRYKHAQTLSHTTSTRHCMRPPAPMMLFDVASHQRRRAGQRRKSRRSVGKKSSRKERKKLAGPYGRQAGRRAGVCGESGGLGGEGGSEGGRKAQRPHLLPAAATTPAKKEAEAGIGRLPYSPAGGRATTHVGRRQSLIFARFSLLTPAASPAWPNVAGLRLERPASPSLYARPSVGLSTPQPRPSALAHLLAERPSSSSSSSSKVRRLPTPRHVSSAQRRSVQRGSMHSKLSSPDLPARALRAVVAVVAVVVVAASAAAAVGMNMYSTARP</sequence>
<accession>A0A5C3FDM8</accession>
<feature type="signal peptide" evidence="3">
    <location>
        <begin position="1"/>
        <end position="27"/>
    </location>
</feature>
<proteinExistence type="predicted"/>
<feature type="compositionally biased region" description="Polar residues" evidence="1">
    <location>
        <begin position="304"/>
        <end position="323"/>
    </location>
</feature>
<evidence type="ECO:0000313" key="5">
    <source>
        <dbReference type="Proteomes" id="UP000323386"/>
    </source>
</evidence>
<name>A0A5C3FDM8_9BASI</name>
<evidence type="ECO:0000256" key="3">
    <source>
        <dbReference type="SAM" id="SignalP"/>
    </source>
</evidence>
<keyword evidence="2" id="KW-1133">Transmembrane helix</keyword>
<evidence type="ECO:0000313" key="4">
    <source>
        <dbReference type="EMBL" id="SPO41571.1"/>
    </source>
</evidence>
<feature type="chain" id="PRO_5022825484" evidence="3">
    <location>
        <begin position="28"/>
        <end position="362"/>
    </location>
</feature>
<dbReference type="Proteomes" id="UP000323386">
    <property type="component" value="Unassembled WGS sequence"/>
</dbReference>
<keyword evidence="2" id="KW-0472">Membrane</keyword>
<gene>
    <name evidence="4" type="ORF">PSFLO_07053</name>
</gene>